<reference evidence="2 3" key="2">
    <citation type="submission" date="2018-11" db="EMBL/GenBank/DDBJ databases">
        <authorList>
            <consortium name="Pathogen Informatics"/>
        </authorList>
    </citation>
    <scope>NUCLEOTIDE SEQUENCE [LARGE SCALE GENOMIC DNA]</scope>
</reference>
<protein>
    <submittedName>
        <fullName evidence="4">DAG1 domain-containing protein</fullName>
    </submittedName>
</protein>
<dbReference type="AlphaFoldDB" id="A0A0R3ST60"/>
<dbReference type="EMBL" id="UYSG01011097">
    <property type="protein sequence ID" value="VDL60871.1"/>
    <property type="molecule type" value="Genomic_DNA"/>
</dbReference>
<accession>A0A0R3ST60</accession>
<gene>
    <name evidence="2" type="ORF">HDID_LOCUS8553</name>
</gene>
<reference evidence="4" key="1">
    <citation type="submission" date="2017-02" db="UniProtKB">
        <authorList>
            <consortium name="WormBaseParasite"/>
        </authorList>
    </citation>
    <scope>IDENTIFICATION</scope>
</reference>
<evidence type="ECO:0000313" key="4">
    <source>
        <dbReference type="WBParaSite" id="HDID_0000855501-mRNA-1"/>
    </source>
</evidence>
<dbReference type="OrthoDB" id="6263040at2759"/>
<dbReference type="Proteomes" id="UP000274504">
    <property type="component" value="Unassembled WGS sequence"/>
</dbReference>
<evidence type="ECO:0000313" key="2">
    <source>
        <dbReference type="EMBL" id="VDL60871.1"/>
    </source>
</evidence>
<keyword evidence="1" id="KW-0472">Membrane</keyword>
<dbReference type="WBParaSite" id="HDID_0000855501-mRNA-1">
    <property type="protein sequence ID" value="HDID_0000855501-mRNA-1"/>
    <property type="gene ID" value="HDID_0000855501"/>
</dbReference>
<keyword evidence="1" id="KW-1133">Transmembrane helix</keyword>
<proteinExistence type="predicted"/>
<name>A0A0R3ST60_HYMDI</name>
<evidence type="ECO:0000313" key="3">
    <source>
        <dbReference type="Proteomes" id="UP000274504"/>
    </source>
</evidence>
<organism evidence="4">
    <name type="scientific">Hymenolepis diminuta</name>
    <name type="common">Rat tapeworm</name>
    <dbReference type="NCBI Taxonomy" id="6216"/>
    <lineage>
        <taxon>Eukaryota</taxon>
        <taxon>Metazoa</taxon>
        <taxon>Spiralia</taxon>
        <taxon>Lophotrochozoa</taxon>
        <taxon>Platyhelminthes</taxon>
        <taxon>Cestoda</taxon>
        <taxon>Eucestoda</taxon>
        <taxon>Cyclophyllidea</taxon>
        <taxon>Hymenolepididae</taxon>
        <taxon>Hymenolepis</taxon>
    </lineage>
</organism>
<keyword evidence="1" id="KW-0812">Transmembrane</keyword>
<feature type="transmembrane region" description="Helical" evidence="1">
    <location>
        <begin position="20"/>
        <end position="45"/>
    </location>
</feature>
<sequence>MSDWVSPPEHSEDNPKDGPFVAVIAIGSTFLLLTISILAIILVFLRKQARKDCQNRNDEMNFEARGGDVYVNPSSEWRCSLDSDSFEDMSDISMEIDVDEETEGRIDQATNGWIAVNPYLCPKHSRIARIEGSEIRSATCIHHV</sequence>
<evidence type="ECO:0000256" key="1">
    <source>
        <dbReference type="SAM" id="Phobius"/>
    </source>
</evidence>